<proteinExistence type="predicted"/>
<gene>
    <name evidence="2" type="ORF">BRAN1462_LOCUS39591</name>
</gene>
<name>A0A7S2PMN2_9DINO</name>
<protein>
    <submittedName>
        <fullName evidence="2">Uncharacterized protein</fullName>
    </submittedName>
</protein>
<reference evidence="2" key="1">
    <citation type="submission" date="2021-01" db="EMBL/GenBank/DDBJ databases">
        <authorList>
            <person name="Corre E."/>
            <person name="Pelletier E."/>
            <person name="Niang G."/>
            <person name="Scheremetjew M."/>
            <person name="Finn R."/>
            <person name="Kale V."/>
            <person name="Holt S."/>
            <person name="Cochrane G."/>
            <person name="Meng A."/>
            <person name="Brown T."/>
            <person name="Cohen L."/>
        </authorList>
    </citation>
    <scope>NUCLEOTIDE SEQUENCE</scope>
    <source>
        <strain evidence="2">RCC3387</strain>
    </source>
</reference>
<sequence>MHMHTRAWQANMQSRKSSPRHNPKTRVIRVYSSKLVAASRARNVNMRKDACCLRSSHCGRHNGGRGALSLLAVPLARLFVRINMAALGSVGRLSTLRDIVAV</sequence>
<dbReference type="AlphaFoldDB" id="A0A7S2PMN2"/>
<accession>A0A7S2PMN2</accession>
<feature type="region of interest" description="Disordered" evidence="1">
    <location>
        <begin position="1"/>
        <end position="25"/>
    </location>
</feature>
<dbReference type="EMBL" id="HBGW01062099">
    <property type="protein sequence ID" value="CAD9605970.1"/>
    <property type="molecule type" value="Transcribed_RNA"/>
</dbReference>
<evidence type="ECO:0000313" key="2">
    <source>
        <dbReference type="EMBL" id="CAD9605970.1"/>
    </source>
</evidence>
<evidence type="ECO:0000256" key="1">
    <source>
        <dbReference type="SAM" id="MobiDB-lite"/>
    </source>
</evidence>
<organism evidence="2">
    <name type="scientific">Zooxanthella nutricula</name>
    <dbReference type="NCBI Taxonomy" id="1333877"/>
    <lineage>
        <taxon>Eukaryota</taxon>
        <taxon>Sar</taxon>
        <taxon>Alveolata</taxon>
        <taxon>Dinophyceae</taxon>
        <taxon>Peridiniales</taxon>
        <taxon>Peridiniales incertae sedis</taxon>
        <taxon>Zooxanthella</taxon>
    </lineage>
</organism>